<dbReference type="EMBL" id="JAQOMS010000002">
    <property type="protein sequence ID" value="MDC2891200.1"/>
    <property type="molecule type" value="Genomic_DNA"/>
</dbReference>
<keyword evidence="1" id="KW-0472">Membrane</keyword>
<name>A0ABT5FJ27_9GAMM</name>
<evidence type="ECO:0000256" key="1">
    <source>
        <dbReference type="SAM" id="Phobius"/>
    </source>
</evidence>
<evidence type="ECO:0000313" key="2">
    <source>
        <dbReference type="EMBL" id="MDC2891200.1"/>
    </source>
</evidence>
<keyword evidence="3" id="KW-1185">Reference proteome</keyword>
<feature type="transmembrane region" description="Helical" evidence="1">
    <location>
        <begin position="67"/>
        <end position="91"/>
    </location>
</feature>
<dbReference type="Proteomes" id="UP001528411">
    <property type="component" value="Unassembled WGS sequence"/>
</dbReference>
<sequence>MAVIISSMIADQIDVDETNHHIRREGLFVSLQSWIISMSSVIAVISSGIALNAIGFEALNGPEQSHFSILAMRIFLVVGTVVSAGIGYWLIKKYNYSEHSQTL</sequence>
<accession>A0ABT5FJ27</accession>
<proteinExistence type="predicted"/>
<evidence type="ECO:0000313" key="3">
    <source>
        <dbReference type="Proteomes" id="UP001528411"/>
    </source>
</evidence>
<keyword evidence="1" id="KW-1133">Transmembrane helix</keyword>
<reference evidence="2 3" key="1">
    <citation type="submission" date="2023-01" db="EMBL/GenBank/DDBJ databases">
        <title>Psychrosphaera sp. nov., isolated from marine algae.</title>
        <authorList>
            <person name="Bayburt H."/>
            <person name="Choi B.J."/>
            <person name="Kim J.M."/>
            <person name="Choi D.G."/>
            <person name="Jeon C.O."/>
        </authorList>
    </citation>
    <scope>NUCLEOTIDE SEQUENCE [LARGE SCALE GENOMIC DNA]</scope>
    <source>
        <strain evidence="2 3">G1-22</strain>
    </source>
</reference>
<protein>
    <submittedName>
        <fullName evidence="2">MFS transporter</fullName>
    </submittedName>
</protein>
<keyword evidence="1" id="KW-0812">Transmembrane</keyword>
<dbReference type="RefSeq" id="WP_272182226.1">
    <property type="nucleotide sequence ID" value="NZ_JAQOMS010000002.1"/>
</dbReference>
<organism evidence="2 3">
    <name type="scientific">Psychrosphaera algicola</name>
    <dbReference type="NCBI Taxonomy" id="3023714"/>
    <lineage>
        <taxon>Bacteria</taxon>
        <taxon>Pseudomonadati</taxon>
        <taxon>Pseudomonadota</taxon>
        <taxon>Gammaproteobacteria</taxon>
        <taxon>Alteromonadales</taxon>
        <taxon>Pseudoalteromonadaceae</taxon>
        <taxon>Psychrosphaera</taxon>
    </lineage>
</organism>
<gene>
    <name evidence="2" type="ORF">PN838_23735</name>
</gene>
<feature type="transmembrane region" description="Helical" evidence="1">
    <location>
        <begin position="33"/>
        <end position="55"/>
    </location>
</feature>
<comment type="caution">
    <text evidence="2">The sequence shown here is derived from an EMBL/GenBank/DDBJ whole genome shotgun (WGS) entry which is preliminary data.</text>
</comment>
<dbReference type="Pfam" id="PF13347">
    <property type="entry name" value="MFS_2"/>
    <property type="match status" value="1"/>
</dbReference>